<feature type="transmembrane region" description="Helical" evidence="6">
    <location>
        <begin position="408"/>
        <end position="427"/>
    </location>
</feature>
<reference evidence="9" key="1">
    <citation type="submission" date="2013-02" db="EMBL/GenBank/DDBJ databases">
        <title>The complete genome sequence of Corynebacterium casei LMG S-19264 (=DSM 44701).</title>
        <authorList>
            <person name="Ruckert C."/>
            <person name="Albersmeier A."/>
            <person name="Kalinowski J."/>
        </authorList>
    </citation>
    <scope>NUCLEOTIDE SEQUENCE [LARGE SCALE GENOMIC DNA]</scope>
    <source>
        <strain evidence="9">LMG S-19264</strain>
    </source>
</reference>
<evidence type="ECO:0000256" key="3">
    <source>
        <dbReference type="ARBA" id="ARBA00022989"/>
    </source>
</evidence>
<evidence type="ECO:0000256" key="5">
    <source>
        <dbReference type="SAM" id="MobiDB-lite"/>
    </source>
</evidence>
<gene>
    <name evidence="8" type="ORF">CCASEI_05740</name>
</gene>
<feature type="domain" description="Major facilitator superfamily (MFS) profile" evidence="7">
    <location>
        <begin position="40"/>
        <end position="433"/>
    </location>
</feature>
<feature type="region of interest" description="Disordered" evidence="5">
    <location>
        <begin position="1"/>
        <end position="33"/>
    </location>
</feature>
<feature type="transmembrane region" description="Helical" evidence="6">
    <location>
        <begin position="170"/>
        <end position="193"/>
    </location>
</feature>
<keyword evidence="9" id="KW-1185">Reference proteome</keyword>
<keyword evidence="3 6" id="KW-1133">Transmembrane helix</keyword>
<feature type="transmembrane region" description="Helical" evidence="6">
    <location>
        <begin position="135"/>
        <end position="158"/>
    </location>
</feature>
<organism evidence="8 9">
    <name type="scientific">Corynebacterium casei LMG S-19264</name>
    <dbReference type="NCBI Taxonomy" id="1285583"/>
    <lineage>
        <taxon>Bacteria</taxon>
        <taxon>Bacillati</taxon>
        <taxon>Actinomycetota</taxon>
        <taxon>Actinomycetes</taxon>
        <taxon>Mycobacteriales</taxon>
        <taxon>Corynebacteriaceae</taxon>
        <taxon>Corynebacterium</taxon>
    </lineage>
</organism>
<evidence type="ECO:0000256" key="2">
    <source>
        <dbReference type="ARBA" id="ARBA00022692"/>
    </source>
</evidence>
<keyword evidence="2 6" id="KW-0812">Transmembrane</keyword>
<dbReference type="InterPro" id="IPR052714">
    <property type="entry name" value="MFS_Exporter"/>
</dbReference>
<dbReference type="Proteomes" id="UP000019226">
    <property type="component" value="Chromosome"/>
</dbReference>
<feature type="compositionally biased region" description="Basic and acidic residues" evidence="5">
    <location>
        <begin position="1"/>
        <end position="18"/>
    </location>
</feature>
<evidence type="ECO:0000256" key="1">
    <source>
        <dbReference type="ARBA" id="ARBA00004651"/>
    </source>
</evidence>
<dbReference type="GeneID" id="82877298"/>
<dbReference type="PANTHER" id="PTHR23531:SF1">
    <property type="entry name" value="QUINOLENE RESISTANCE PROTEIN NORA"/>
    <property type="match status" value="1"/>
</dbReference>
<proteinExistence type="predicted"/>
<evidence type="ECO:0000313" key="9">
    <source>
        <dbReference type="Proteomes" id="UP000019226"/>
    </source>
</evidence>
<evidence type="ECO:0000256" key="4">
    <source>
        <dbReference type="ARBA" id="ARBA00023136"/>
    </source>
</evidence>
<accession>A0ABN4CGA3</accession>
<feature type="transmembrane region" description="Helical" evidence="6">
    <location>
        <begin position="381"/>
        <end position="402"/>
    </location>
</feature>
<dbReference type="SUPFAM" id="SSF103473">
    <property type="entry name" value="MFS general substrate transporter"/>
    <property type="match status" value="1"/>
</dbReference>
<feature type="transmembrane region" description="Helical" evidence="6">
    <location>
        <begin position="342"/>
        <end position="360"/>
    </location>
</feature>
<dbReference type="PROSITE" id="PS50850">
    <property type="entry name" value="MFS"/>
    <property type="match status" value="1"/>
</dbReference>
<feature type="transmembrane region" description="Helical" evidence="6">
    <location>
        <begin position="316"/>
        <end position="336"/>
    </location>
</feature>
<dbReference type="PANTHER" id="PTHR23531">
    <property type="entry name" value="QUINOLENE RESISTANCE PROTEIN NORA"/>
    <property type="match status" value="1"/>
</dbReference>
<feature type="transmembrane region" description="Helical" evidence="6">
    <location>
        <begin position="248"/>
        <end position="270"/>
    </location>
</feature>
<feature type="transmembrane region" description="Helical" evidence="6">
    <location>
        <begin position="79"/>
        <end position="99"/>
    </location>
</feature>
<dbReference type="Pfam" id="PF07690">
    <property type="entry name" value="MFS_1"/>
    <property type="match status" value="1"/>
</dbReference>
<keyword evidence="4 6" id="KW-0472">Membrane</keyword>
<feature type="transmembrane region" description="Helical" evidence="6">
    <location>
        <begin position="46"/>
        <end position="67"/>
    </location>
</feature>
<dbReference type="InterPro" id="IPR020846">
    <property type="entry name" value="MFS_dom"/>
</dbReference>
<dbReference type="RefSeq" id="WP_025387430.1">
    <property type="nucleotide sequence ID" value="NZ_CP004350.1"/>
</dbReference>
<sequence length="453" mass="47560">MAKNRKNADNEIRLHTVDDANTPAPKLGPDASQAPEKMSLWKVPGFSPTMVAVAAAFGAWSILLPVVPTQVIENGGAPALAGASTGIFMAATVLTQIFTPWMLRKFGYRPLMAVSAFMLGVPALGHLFGTEAWAVLLFSALRGTGFGALTVAEAALMAELVPLKYLGKATGLLGVFVGAAQMVFLPIGLFMSSSWGYDITYIAAAVIAVVAVGMVFRIPDIHPKNESENSAGEGTSEHARRRVSMWKLVLVPALGLSAISMSYGVVSSFLPATVTELDPLTGATLGGIMLSIVGGSAMISRYLAGSAADRFGEAGRLYIPGQLVSFFGMALMSGAIVAGWSVWWLVVAAALFGLGFGVVQQEALLSMFQRLPRNRSSEASALWNIAYDGGTGLGSMVFAGVVAGAGYAGGYAAGAAVIVIGVGLTSLDRFMGKHRISEYDNIKTRLKRLRKDR</sequence>
<dbReference type="InterPro" id="IPR011701">
    <property type="entry name" value="MFS"/>
</dbReference>
<dbReference type="InterPro" id="IPR036259">
    <property type="entry name" value="MFS_trans_sf"/>
</dbReference>
<evidence type="ECO:0000259" key="7">
    <source>
        <dbReference type="PROSITE" id="PS50850"/>
    </source>
</evidence>
<feature type="transmembrane region" description="Helical" evidence="6">
    <location>
        <begin position="111"/>
        <end position="129"/>
    </location>
</feature>
<evidence type="ECO:0000256" key="6">
    <source>
        <dbReference type="SAM" id="Phobius"/>
    </source>
</evidence>
<dbReference type="EMBL" id="CP004350">
    <property type="protein sequence ID" value="AHI19724.1"/>
    <property type="molecule type" value="Genomic_DNA"/>
</dbReference>
<dbReference type="CDD" id="cd17489">
    <property type="entry name" value="MFS_YfcJ_like"/>
    <property type="match status" value="1"/>
</dbReference>
<name>A0ABN4CGA3_9CORY</name>
<evidence type="ECO:0000313" key="8">
    <source>
        <dbReference type="EMBL" id="AHI19724.1"/>
    </source>
</evidence>
<dbReference type="Gene3D" id="1.20.1250.20">
    <property type="entry name" value="MFS general substrate transporter like domains"/>
    <property type="match status" value="1"/>
</dbReference>
<comment type="subcellular location">
    <subcellularLocation>
        <location evidence="1">Cell membrane</location>
        <topology evidence="1">Multi-pass membrane protein</topology>
    </subcellularLocation>
</comment>
<feature type="transmembrane region" description="Helical" evidence="6">
    <location>
        <begin position="282"/>
        <end position="304"/>
    </location>
</feature>
<protein>
    <submittedName>
        <fullName evidence="8">Major facilitator superfamily permease</fullName>
    </submittedName>
</protein>
<feature type="transmembrane region" description="Helical" evidence="6">
    <location>
        <begin position="199"/>
        <end position="218"/>
    </location>
</feature>